<reference evidence="2 3" key="1">
    <citation type="submission" date="2014-06" db="EMBL/GenBank/DDBJ databases">
        <authorList>
            <person name="Ngugi D.K."/>
            <person name="Blom J."/>
            <person name="Alam I."/>
            <person name="Rashid M."/>
            <person name="Baalawi W."/>
            <person name="Zhang G."/>
            <person name="Hikmawan T."/>
            <person name="Guan Y."/>
            <person name="Antunes A."/>
            <person name="Siam R."/>
            <person name="El-Dorry H."/>
            <person name="Bajic V."/>
            <person name="Stingl U."/>
        </authorList>
    </citation>
    <scope>NUCLEOTIDE SEQUENCE [LARGE SCALE GENOMIC DNA]</scope>
    <source>
        <strain evidence="2">SCGC AAA799-P11</strain>
    </source>
</reference>
<dbReference type="Pfam" id="PF13412">
    <property type="entry name" value="HTH_24"/>
    <property type="match status" value="1"/>
</dbReference>
<dbReference type="PANTHER" id="PTHR36216:SF1">
    <property type="entry name" value="HTH ARSR-TYPE DOMAIN-CONTAINING PROTEIN"/>
    <property type="match status" value="1"/>
</dbReference>
<protein>
    <submittedName>
        <fullName evidence="2">ArsR family transcriptional regulator protein</fullName>
    </submittedName>
</protein>
<evidence type="ECO:0000259" key="1">
    <source>
        <dbReference type="SMART" id="SM00418"/>
    </source>
</evidence>
<dbReference type="Gene3D" id="1.10.10.10">
    <property type="entry name" value="Winged helix-like DNA-binding domain superfamily/Winged helix DNA-binding domain"/>
    <property type="match status" value="2"/>
</dbReference>
<dbReference type="InterPro" id="IPR036390">
    <property type="entry name" value="WH_DNA-bd_sf"/>
</dbReference>
<dbReference type="AlphaFoldDB" id="A0A087RVP4"/>
<keyword evidence="3" id="KW-1185">Reference proteome</keyword>
<evidence type="ECO:0000313" key="3">
    <source>
        <dbReference type="Proteomes" id="UP000029387"/>
    </source>
</evidence>
<dbReference type="InterPro" id="IPR036388">
    <property type="entry name" value="WH-like_DNA-bd_sf"/>
</dbReference>
<dbReference type="EMBL" id="JOSZ01000029">
    <property type="protein sequence ID" value="KFM17548.1"/>
    <property type="molecule type" value="Genomic_DNA"/>
</dbReference>
<accession>A0A087RVP4</accession>
<dbReference type="CDD" id="cd00090">
    <property type="entry name" value="HTH_ARSR"/>
    <property type="match status" value="1"/>
</dbReference>
<evidence type="ECO:0000313" key="2">
    <source>
        <dbReference type="EMBL" id="KFM17548.1"/>
    </source>
</evidence>
<dbReference type="SMART" id="SM00418">
    <property type="entry name" value="HTH_ARSR"/>
    <property type="match status" value="1"/>
</dbReference>
<feature type="domain" description="HTH arsR-type" evidence="1">
    <location>
        <begin position="69"/>
        <end position="145"/>
    </location>
</feature>
<dbReference type="GO" id="GO:0003700">
    <property type="term" value="F:DNA-binding transcription factor activity"/>
    <property type="evidence" value="ECO:0007669"/>
    <property type="project" value="InterPro"/>
</dbReference>
<dbReference type="Pfam" id="PF01022">
    <property type="entry name" value="HTH_5"/>
    <property type="match status" value="1"/>
</dbReference>
<comment type="caution">
    <text evidence="2">The sequence shown here is derived from an EMBL/GenBank/DDBJ whole genome shotgun (WGS) entry which is preliminary data.</text>
</comment>
<dbReference type="Proteomes" id="UP000029387">
    <property type="component" value="Unassembled WGS sequence"/>
</dbReference>
<organism evidence="2 3">
    <name type="scientific">Marine Group I thaumarchaeote SCGC AAA799-P11</name>
    <dbReference type="NCBI Taxonomy" id="1502295"/>
    <lineage>
        <taxon>Archaea</taxon>
        <taxon>Nitrososphaerota</taxon>
        <taxon>Marine Group I</taxon>
    </lineage>
</organism>
<dbReference type="PATRIC" id="fig|1502295.3.peg.1248"/>
<dbReference type="InterPro" id="IPR001845">
    <property type="entry name" value="HTH_ArsR_DNA-bd_dom"/>
</dbReference>
<dbReference type="PANTHER" id="PTHR36216">
    <property type="entry name" value="TRANSCRIPTIONAL REGULATOR, TRMB"/>
    <property type="match status" value="1"/>
</dbReference>
<proteinExistence type="predicted"/>
<sequence length="166" mass="19205">MTDRDSQIQRIIERNPGIQFREIMRSSGLKNGVLSHYLDKLEKNGIIKANRGPRQVRFYPPQITEDESIVIKALRKQTPHDLLLALIKEDGLEFSQLVKEVNKSPSTVSLYLSQLVNDGLVEIKYVQLKKRYHIKARDLIDKLIEDYRPSLLEKPTSGFEDIINSF</sequence>
<dbReference type="InterPro" id="IPR011991">
    <property type="entry name" value="ArsR-like_HTH"/>
</dbReference>
<dbReference type="SUPFAM" id="SSF46785">
    <property type="entry name" value="Winged helix' DNA-binding domain"/>
    <property type="match status" value="2"/>
</dbReference>
<name>A0A087RVP4_9ARCH</name>
<gene>
    <name evidence="2" type="ORF">AAA799P11_01308</name>
</gene>